<dbReference type="SFLD" id="SFLDG01020">
    <property type="entry name" value="Terpene_Cyclase_Like_2"/>
    <property type="match status" value="1"/>
</dbReference>
<dbReference type="Pfam" id="PF19086">
    <property type="entry name" value="Terpene_syn_C_2"/>
    <property type="match status" value="1"/>
</dbReference>
<dbReference type="Proteomes" id="UP000297391">
    <property type="component" value="Unassembled WGS sequence"/>
</dbReference>
<dbReference type="AlphaFoldDB" id="A0A4Z0AXP8"/>
<organism evidence="1 2">
    <name type="scientific">Pseudomonas kairouanensis</name>
    <dbReference type="NCBI Taxonomy" id="2293832"/>
    <lineage>
        <taxon>Bacteria</taxon>
        <taxon>Pseudomonadati</taxon>
        <taxon>Pseudomonadota</taxon>
        <taxon>Gammaproteobacteria</taxon>
        <taxon>Pseudomonadales</taxon>
        <taxon>Pseudomonadaceae</taxon>
        <taxon>Pseudomonas</taxon>
    </lineage>
</organism>
<comment type="caution">
    <text evidence="1">The sequence shown here is derived from an EMBL/GenBank/DDBJ whole genome shotgun (WGS) entry which is preliminary data.</text>
</comment>
<dbReference type="OrthoDB" id="2989600at2"/>
<evidence type="ECO:0000313" key="1">
    <source>
        <dbReference type="EMBL" id="TFY91230.1"/>
    </source>
</evidence>
<keyword evidence="2" id="KW-1185">Reference proteome</keyword>
<dbReference type="SFLD" id="SFLDS00005">
    <property type="entry name" value="Isoprenoid_Synthase_Type_I"/>
    <property type="match status" value="1"/>
</dbReference>
<dbReference type="Gene3D" id="1.10.600.10">
    <property type="entry name" value="Farnesyl Diphosphate Synthase"/>
    <property type="match status" value="1"/>
</dbReference>
<protein>
    <submittedName>
        <fullName evidence="1">Terpene synthase</fullName>
    </submittedName>
</protein>
<evidence type="ECO:0000313" key="2">
    <source>
        <dbReference type="Proteomes" id="UP000297391"/>
    </source>
</evidence>
<dbReference type="GO" id="GO:0010333">
    <property type="term" value="F:terpene synthase activity"/>
    <property type="evidence" value="ECO:0007669"/>
    <property type="project" value="InterPro"/>
</dbReference>
<dbReference type="SUPFAM" id="SSF48576">
    <property type="entry name" value="Terpenoid synthases"/>
    <property type="match status" value="1"/>
</dbReference>
<dbReference type="InterPro" id="IPR008949">
    <property type="entry name" value="Isoprenoid_synthase_dom_sf"/>
</dbReference>
<reference evidence="1 2" key="1">
    <citation type="journal article" date="2019" name="Syst. Appl. Microbiol.">
        <title>New species of pathogenic Pseudomonas isolated from citrus in Tunisia: Proposal of Pseudomonas kairouanensis sp. nov. and Pseudomonas nabeulensis sp. nov.</title>
        <authorList>
            <person name="Oueslati M."/>
            <person name="Mulet M."/>
            <person name="Gomila M."/>
            <person name="Berge O."/>
            <person name="Hajlaoui M.R."/>
            <person name="Lalucat J."/>
            <person name="Sadfi-Zouaoui N."/>
            <person name="Garcia-Valdes E."/>
        </authorList>
    </citation>
    <scope>NUCLEOTIDE SEQUENCE [LARGE SCALE GENOMIC DNA]</scope>
    <source>
        <strain evidence="1 2">KC12</strain>
    </source>
</reference>
<sequence>MQRWGLFPSQWQRERLGAMRVGQLCSMIYPVGPQQTLQIATDYIMWAFAFDDELCDEGPASEDPGLLIEASCRIQRMLESPEKEVDPTDRYGKALLDIRRRLLAECQETQAARFGALMRTYFMAEMWKSVSAQPSLSDYMPQRLMGGGGMTFPFFCHAVPRLDLDEGELADRRIVALTEMAAMFALWDNDIFSWPKEVFRQQNKKGHNLIEVIGREYCCSVEDALVVAVDLRERTQGLYLRLHECMLGQVSPPMREYLLGLNAYISGVLQWHRTTPRFRFINGVDGAACLRGGEPASSPRPLGGDAPPIASIAWWWHYDPAAKERWSGP</sequence>
<accession>A0A4Z0AXP8</accession>
<name>A0A4Z0AXP8_9PSED</name>
<gene>
    <name evidence="1" type="ORF">DYL59_06275</name>
</gene>
<dbReference type="InterPro" id="IPR034686">
    <property type="entry name" value="Terpene_cyclase-like_2"/>
</dbReference>
<dbReference type="EMBL" id="QUZU01000005">
    <property type="protein sequence ID" value="TFY91230.1"/>
    <property type="molecule type" value="Genomic_DNA"/>
</dbReference>
<proteinExistence type="predicted"/>